<evidence type="ECO:0000256" key="2">
    <source>
        <dbReference type="ARBA" id="ARBA00022692"/>
    </source>
</evidence>
<comment type="subcellular location">
    <subcellularLocation>
        <location evidence="1">Membrane</location>
        <topology evidence="1">Multi-pass membrane protein</topology>
    </subcellularLocation>
</comment>
<feature type="transmembrane region" description="Helical" evidence="6">
    <location>
        <begin position="108"/>
        <end position="128"/>
    </location>
</feature>
<accession>A0A1F5S7H7</accession>
<evidence type="ECO:0008006" key="9">
    <source>
        <dbReference type="Google" id="ProtNLM"/>
    </source>
</evidence>
<dbReference type="AlphaFoldDB" id="A0A1F5S7H7"/>
<comment type="caution">
    <text evidence="7">The sequence shown here is derived from an EMBL/GenBank/DDBJ whole genome shotgun (WGS) entry which is preliminary data.</text>
</comment>
<dbReference type="GO" id="GO:0032153">
    <property type="term" value="C:cell division site"/>
    <property type="evidence" value="ECO:0007669"/>
    <property type="project" value="TreeGrafter"/>
</dbReference>
<dbReference type="PANTHER" id="PTHR30474">
    <property type="entry name" value="CELL CYCLE PROTEIN"/>
    <property type="match status" value="1"/>
</dbReference>
<dbReference type="EMBL" id="MFFT01000059">
    <property type="protein sequence ID" value="OGF22231.1"/>
    <property type="molecule type" value="Genomic_DNA"/>
</dbReference>
<dbReference type="PANTHER" id="PTHR30474:SF1">
    <property type="entry name" value="PEPTIDOGLYCAN GLYCOSYLTRANSFERASE MRDB"/>
    <property type="match status" value="1"/>
</dbReference>
<dbReference type="Pfam" id="PF01098">
    <property type="entry name" value="FTSW_RODA_SPOVE"/>
    <property type="match status" value="1"/>
</dbReference>
<feature type="transmembrane region" description="Helical" evidence="6">
    <location>
        <begin position="49"/>
        <end position="66"/>
    </location>
</feature>
<dbReference type="GO" id="GO:0008360">
    <property type="term" value="P:regulation of cell shape"/>
    <property type="evidence" value="ECO:0007669"/>
    <property type="project" value="UniProtKB-KW"/>
</dbReference>
<protein>
    <recommendedName>
        <fullName evidence="9">Rod shape-determining protein RodA</fullName>
    </recommendedName>
</protein>
<feature type="transmembrane region" description="Helical" evidence="6">
    <location>
        <begin position="78"/>
        <end position="96"/>
    </location>
</feature>
<feature type="transmembrane region" description="Helical" evidence="6">
    <location>
        <begin position="305"/>
        <end position="333"/>
    </location>
</feature>
<feature type="transmembrane region" description="Helical" evidence="6">
    <location>
        <begin position="273"/>
        <end position="293"/>
    </location>
</feature>
<name>A0A1F5S7H7_9BACT</name>
<dbReference type="GO" id="GO:0051301">
    <property type="term" value="P:cell division"/>
    <property type="evidence" value="ECO:0007669"/>
    <property type="project" value="InterPro"/>
</dbReference>
<dbReference type="GO" id="GO:0005886">
    <property type="term" value="C:plasma membrane"/>
    <property type="evidence" value="ECO:0007669"/>
    <property type="project" value="TreeGrafter"/>
</dbReference>
<reference evidence="7 8" key="1">
    <citation type="journal article" date="2016" name="Nat. Commun.">
        <title>Thousands of microbial genomes shed light on interconnected biogeochemical processes in an aquifer system.</title>
        <authorList>
            <person name="Anantharaman K."/>
            <person name="Brown C.T."/>
            <person name="Hug L.A."/>
            <person name="Sharon I."/>
            <person name="Castelle C.J."/>
            <person name="Probst A.J."/>
            <person name="Thomas B.C."/>
            <person name="Singh A."/>
            <person name="Wilkins M.J."/>
            <person name="Karaoz U."/>
            <person name="Brodie E.L."/>
            <person name="Williams K.H."/>
            <person name="Hubbard S.S."/>
            <person name="Banfield J.F."/>
        </authorList>
    </citation>
    <scope>NUCLEOTIDE SEQUENCE [LARGE SCALE GENOMIC DNA]</scope>
</reference>
<feature type="transmembrane region" description="Helical" evidence="6">
    <location>
        <begin position="163"/>
        <end position="180"/>
    </location>
</feature>
<evidence type="ECO:0000256" key="6">
    <source>
        <dbReference type="SAM" id="Phobius"/>
    </source>
</evidence>
<dbReference type="GO" id="GO:0015648">
    <property type="term" value="F:lipid-linked peptidoglycan transporter activity"/>
    <property type="evidence" value="ECO:0007669"/>
    <property type="project" value="TreeGrafter"/>
</dbReference>
<evidence type="ECO:0000256" key="1">
    <source>
        <dbReference type="ARBA" id="ARBA00004141"/>
    </source>
</evidence>
<keyword evidence="5 6" id="KW-0472">Membrane</keyword>
<sequence>MFNKLILYFKNFDWILFTAVILLVCFGLAEIYSVALGSSQLDLLNFKKQIVFVILGVILLFLLAGSDYHSLRSYSKHLYVLGLVLLIGVLFFGQTIRGTKGWYSLAGFNLQPVEFIKFILVLFLAKYFSSASPKTEEFKRLLISGSGVLLFIILVLAQPDFGSAFILFLTWLSLIVLIGFNRKYFLIIGLILAVVFSGAWYFALQDYQKERIVTFLNPSFNPLNQGYNVSQAIIAVGAGGLIGRGLGFGSQSQLKFLPEAQTDFIFAVVAEELGFSGVLLILLFFGIFFYRCLYHLKRVNNDFGIFFILGSLSLIFIEMFINIGMNLGILPVVGISLPFLSYGGSGLVSSLMLVGVIESIAIRSKINY</sequence>
<dbReference type="InterPro" id="IPR001182">
    <property type="entry name" value="FtsW/RodA"/>
</dbReference>
<gene>
    <name evidence="7" type="ORF">A3D45_00715</name>
</gene>
<keyword evidence="3" id="KW-0133">Cell shape</keyword>
<evidence type="ECO:0000256" key="3">
    <source>
        <dbReference type="ARBA" id="ARBA00022960"/>
    </source>
</evidence>
<feature type="transmembrane region" description="Helical" evidence="6">
    <location>
        <begin position="185"/>
        <end position="203"/>
    </location>
</feature>
<keyword evidence="4 6" id="KW-1133">Transmembrane helix</keyword>
<dbReference type="Proteomes" id="UP000176877">
    <property type="component" value="Unassembled WGS sequence"/>
</dbReference>
<evidence type="ECO:0000313" key="7">
    <source>
        <dbReference type="EMBL" id="OGF22231.1"/>
    </source>
</evidence>
<evidence type="ECO:0000256" key="5">
    <source>
        <dbReference type="ARBA" id="ARBA00023136"/>
    </source>
</evidence>
<organism evidence="7 8">
    <name type="scientific">Candidatus Falkowbacteria bacterium RIFCSPHIGHO2_02_FULL_42_9</name>
    <dbReference type="NCBI Taxonomy" id="1797986"/>
    <lineage>
        <taxon>Bacteria</taxon>
        <taxon>Candidatus Falkowiibacteriota</taxon>
    </lineage>
</organism>
<feature type="transmembrane region" description="Helical" evidence="6">
    <location>
        <begin position="339"/>
        <end position="362"/>
    </location>
</feature>
<evidence type="ECO:0000313" key="8">
    <source>
        <dbReference type="Proteomes" id="UP000176877"/>
    </source>
</evidence>
<feature type="transmembrane region" description="Helical" evidence="6">
    <location>
        <begin position="140"/>
        <end position="157"/>
    </location>
</feature>
<keyword evidence="2 6" id="KW-0812">Transmembrane</keyword>
<evidence type="ECO:0000256" key="4">
    <source>
        <dbReference type="ARBA" id="ARBA00022989"/>
    </source>
</evidence>
<feature type="transmembrane region" description="Helical" evidence="6">
    <location>
        <begin position="12"/>
        <end position="29"/>
    </location>
</feature>
<proteinExistence type="predicted"/>